<dbReference type="eggNOG" id="COG3622">
    <property type="taxonomic scope" value="Bacteria"/>
</dbReference>
<dbReference type="InterPro" id="IPR050417">
    <property type="entry name" value="Sugar_Epim/Isomerase"/>
</dbReference>
<dbReference type="InterPro" id="IPR013022">
    <property type="entry name" value="Xyl_isomerase-like_TIM-brl"/>
</dbReference>
<dbReference type="SUPFAM" id="SSF51658">
    <property type="entry name" value="Xylose isomerase-like"/>
    <property type="match status" value="1"/>
</dbReference>
<dbReference type="AlphaFoldDB" id="K2P675"/>
<dbReference type="STRING" id="555500.I215_00025"/>
<dbReference type="Proteomes" id="UP000007364">
    <property type="component" value="Unassembled WGS sequence"/>
</dbReference>
<name>K2P675_9FLAO</name>
<dbReference type="OrthoDB" id="9786584at2"/>
<protein>
    <submittedName>
        <fullName evidence="4">Putative glyoxylate-induced protein</fullName>
    </submittedName>
</protein>
<evidence type="ECO:0000259" key="3">
    <source>
        <dbReference type="Pfam" id="PF01261"/>
    </source>
</evidence>
<dbReference type="Gene3D" id="3.20.20.150">
    <property type="entry name" value="Divalent-metal-dependent TIM barrel enzymes"/>
    <property type="match status" value="1"/>
</dbReference>
<dbReference type="GO" id="GO:0016853">
    <property type="term" value="F:isomerase activity"/>
    <property type="evidence" value="ECO:0007669"/>
    <property type="project" value="UniProtKB-KW"/>
</dbReference>
<dbReference type="InterPro" id="IPR036237">
    <property type="entry name" value="Xyl_isomerase-like_sf"/>
</dbReference>
<evidence type="ECO:0000256" key="1">
    <source>
        <dbReference type="ARBA" id="ARBA00023235"/>
    </source>
</evidence>
<feature type="active site" description="Proton donor/acceptor" evidence="2">
    <location>
        <position position="284"/>
    </location>
</feature>
<feature type="active site" description="Proton donor/acceptor" evidence="2">
    <location>
        <position position="187"/>
    </location>
</feature>
<keyword evidence="5" id="KW-1185">Reference proteome</keyword>
<evidence type="ECO:0000313" key="4">
    <source>
        <dbReference type="EMBL" id="EKF56553.1"/>
    </source>
</evidence>
<dbReference type="EMBL" id="AMSG01000001">
    <property type="protein sequence ID" value="EKF56553.1"/>
    <property type="molecule type" value="Genomic_DNA"/>
</dbReference>
<dbReference type="PIRSF" id="PIRSF006241">
    <property type="entry name" value="HyI"/>
    <property type="match status" value="1"/>
</dbReference>
<evidence type="ECO:0000313" key="5">
    <source>
        <dbReference type="Proteomes" id="UP000007364"/>
    </source>
</evidence>
<dbReference type="PATRIC" id="fig|555500.3.peg.5"/>
<accession>K2P675</accession>
<evidence type="ECO:0000256" key="2">
    <source>
        <dbReference type="PIRSR" id="PIRSR006241-50"/>
    </source>
</evidence>
<organism evidence="4 5">
    <name type="scientific">Galbibacter marinus</name>
    <dbReference type="NCBI Taxonomy" id="555500"/>
    <lineage>
        <taxon>Bacteria</taxon>
        <taxon>Pseudomonadati</taxon>
        <taxon>Bacteroidota</taxon>
        <taxon>Flavobacteriia</taxon>
        <taxon>Flavobacteriales</taxon>
        <taxon>Flavobacteriaceae</taxon>
        <taxon>Galbibacter</taxon>
    </lineage>
</organism>
<dbReference type="Pfam" id="PF01261">
    <property type="entry name" value="AP_endonuc_2"/>
    <property type="match status" value="1"/>
</dbReference>
<dbReference type="InterPro" id="IPR026040">
    <property type="entry name" value="HyI-like"/>
</dbReference>
<keyword evidence="1" id="KW-0413">Isomerase</keyword>
<gene>
    <name evidence="4" type="ORF">I215_00025</name>
</gene>
<proteinExistence type="predicted"/>
<dbReference type="RefSeq" id="WP_008989883.1">
    <property type="nucleotide sequence ID" value="NZ_AMSG01000001.1"/>
</dbReference>
<sequence>MERRNFIKNTLSTSLGASILPVGAFAYSKTSENKSKEYPYKLKYAPHIGMFKNLAGDDVLDQLNFMADQGFTAFEDNGMPHRSIKQQTEMAKVMEKRGMTMGVFVAHTIYWSEPNLTSGNLEKREEFLKEIKSAVEVAKRVNAKWVTVVPGFVDLRQEHGYQTAHVVESLKQAAAILEPHGIIMVLEPLNFRDHPGLFLSKSAQAYEICKAVGSPSCKILFDVYHQQITEGNLIPNIEASWDEIAYFQMGDNPGRKEPTTGEINYKNIFKYIHSKGFDGVLGMEHGNSIPGKEGELALIKAYQEVDQF</sequence>
<comment type="caution">
    <text evidence="4">The sequence shown here is derived from an EMBL/GenBank/DDBJ whole genome shotgun (WGS) entry which is preliminary data.</text>
</comment>
<feature type="domain" description="Xylose isomerase-like TIM barrel" evidence="3">
    <location>
        <begin position="65"/>
        <end position="289"/>
    </location>
</feature>
<reference evidence="4 5" key="1">
    <citation type="journal article" date="2012" name="J. Bacteriol.">
        <title>Genome Sequence of Galbibacter marinum Type Strain ck-I2-15.</title>
        <authorList>
            <person name="Lai Q."/>
            <person name="Li C."/>
            <person name="Shao Z."/>
        </authorList>
    </citation>
    <scope>NUCLEOTIDE SEQUENCE [LARGE SCALE GENOMIC DNA]</scope>
    <source>
        <strain evidence="5">ck-I2-15</strain>
    </source>
</reference>
<dbReference type="PANTHER" id="PTHR43489">
    <property type="entry name" value="ISOMERASE"/>
    <property type="match status" value="1"/>
</dbReference>